<dbReference type="InterPro" id="IPR044068">
    <property type="entry name" value="CB"/>
</dbReference>
<name>A0ABS5QR78_9LACO</name>
<evidence type="ECO:0000256" key="5">
    <source>
        <dbReference type="PROSITE-ProRule" id="PRU01248"/>
    </source>
</evidence>
<reference evidence="8 9" key="1">
    <citation type="submission" date="2020-02" db="EMBL/GenBank/DDBJ databases">
        <title>Fructobacillus sp. isolated from paper mulberry of Taiwan.</title>
        <authorList>
            <person name="Lin S.-T."/>
        </authorList>
    </citation>
    <scope>NUCLEOTIDE SEQUENCE [LARGE SCALE GENOMIC DNA]</scope>
    <source>
        <strain evidence="8 9">M1-10</strain>
    </source>
</reference>
<dbReference type="EMBL" id="JAAMFI010000001">
    <property type="protein sequence ID" value="MBS9334829.1"/>
    <property type="molecule type" value="Genomic_DNA"/>
</dbReference>
<evidence type="ECO:0000256" key="1">
    <source>
        <dbReference type="ARBA" id="ARBA00008857"/>
    </source>
</evidence>
<feature type="domain" description="Tyr recombinase" evidence="6">
    <location>
        <begin position="182"/>
        <end position="381"/>
    </location>
</feature>
<dbReference type="PROSITE" id="PS51898">
    <property type="entry name" value="TYR_RECOMBINASE"/>
    <property type="match status" value="1"/>
</dbReference>
<comment type="caution">
    <text evidence="8">The sequence shown here is derived from an EMBL/GenBank/DDBJ whole genome shotgun (WGS) entry which is preliminary data.</text>
</comment>
<proteinExistence type="inferred from homology"/>
<feature type="domain" description="Core-binding (CB)" evidence="7">
    <location>
        <begin position="80"/>
        <end position="161"/>
    </location>
</feature>
<dbReference type="CDD" id="cd01189">
    <property type="entry name" value="INT_ICEBs1_C_like"/>
    <property type="match status" value="1"/>
</dbReference>
<dbReference type="SUPFAM" id="SSF56349">
    <property type="entry name" value="DNA breaking-rejoining enzymes"/>
    <property type="match status" value="1"/>
</dbReference>
<dbReference type="Pfam" id="PF14659">
    <property type="entry name" value="Phage_int_SAM_3"/>
    <property type="match status" value="1"/>
</dbReference>
<dbReference type="Gene3D" id="1.10.443.10">
    <property type="entry name" value="Intergrase catalytic core"/>
    <property type="match status" value="1"/>
</dbReference>
<evidence type="ECO:0000256" key="2">
    <source>
        <dbReference type="ARBA" id="ARBA00022908"/>
    </source>
</evidence>
<accession>A0ABS5QR78</accession>
<evidence type="ECO:0000313" key="9">
    <source>
        <dbReference type="Proteomes" id="UP001519418"/>
    </source>
</evidence>
<dbReference type="Gene3D" id="1.10.150.130">
    <property type="match status" value="1"/>
</dbReference>
<keyword evidence="2" id="KW-0229">DNA integration</keyword>
<dbReference type="PANTHER" id="PTHR30349:SF64">
    <property type="entry name" value="PROPHAGE INTEGRASE INTD-RELATED"/>
    <property type="match status" value="1"/>
</dbReference>
<dbReference type="Proteomes" id="UP001519418">
    <property type="component" value="Unassembled WGS sequence"/>
</dbReference>
<evidence type="ECO:0000259" key="7">
    <source>
        <dbReference type="PROSITE" id="PS51900"/>
    </source>
</evidence>
<dbReference type="InterPro" id="IPR010998">
    <property type="entry name" value="Integrase_recombinase_N"/>
</dbReference>
<organism evidence="8 9">
    <name type="scientific">Fructobacillus papyriferae</name>
    <dbReference type="NCBI Taxonomy" id="2713171"/>
    <lineage>
        <taxon>Bacteria</taxon>
        <taxon>Bacillati</taxon>
        <taxon>Bacillota</taxon>
        <taxon>Bacilli</taxon>
        <taxon>Lactobacillales</taxon>
        <taxon>Lactobacillaceae</taxon>
        <taxon>Fructobacillus</taxon>
    </lineage>
</organism>
<keyword evidence="3 5" id="KW-0238">DNA-binding</keyword>
<dbReference type="Pfam" id="PF00589">
    <property type="entry name" value="Phage_integrase"/>
    <property type="match status" value="1"/>
</dbReference>
<gene>
    <name evidence="8" type="ORF">G6R27_02100</name>
</gene>
<keyword evidence="4" id="KW-0233">DNA recombination</keyword>
<evidence type="ECO:0000256" key="3">
    <source>
        <dbReference type="ARBA" id="ARBA00023125"/>
    </source>
</evidence>
<dbReference type="PROSITE" id="PS51900">
    <property type="entry name" value="CB"/>
    <property type="match status" value="1"/>
</dbReference>
<evidence type="ECO:0000256" key="4">
    <source>
        <dbReference type="ARBA" id="ARBA00023172"/>
    </source>
</evidence>
<dbReference type="InterPro" id="IPR002104">
    <property type="entry name" value="Integrase_catalytic"/>
</dbReference>
<comment type="similarity">
    <text evidence="1">Belongs to the 'phage' integrase family.</text>
</comment>
<dbReference type="PANTHER" id="PTHR30349">
    <property type="entry name" value="PHAGE INTEGRASE-RELATED"/>
    <property type="match status" value="1"/>
</dbReference>
<keyword evidence="9" id="KW-1185">Reference proteome</keyword>
<protein>
    <submittedName>
        <fullName evidence="8">Site-specific integrase</fullName>
    </submittedName>
</protein>
<evidence type="ECO:0000313" key="8">
    <source>
        <dbReference type="EMBL" id="MBS9334829.1"/>
    </source>
</evidence>
<dbReference type="InterPro" id="IPR011010">
    <property type="entry name" value="DNA_brk_join_enz"/>
</dbReference>
<evidence type="ECO:0000259" key="6">
    <source>
        <dbReference type="PROSITE" id="PS51898"/>
    </source>
</evidence>
<dbReference type="InterPro" id="IPR050090">
    <property type="entry name" value="Tyrosine_recombinase_XerCD"/>
</dbReference>
<dbReference type="InterPro" id="IPR004107">
    <property type="entry name" value="Integrase_SAM-like_N"/>
</dbReference>
<sequence>MPKTSMKDVFTDSKGHYYFEVSLGTDRVTGKRIRKKGRKTETGKVFETLKEAHAEAVRVKNDWLQKHGQGYSNYAITFEQFMNQVYMPHYRTEVTENTYESRQSILCTLIDRFGSKELRKITVNDVQFFRIWLLDREGANYAQSYAAMAFGTLKKILTFAVSLNYLDKSPAQQVKGISKGTTDVSYWTRSEFEQVISKIYLADYYEHLCFVMLWVYYMTGVRVNEGTALFWNDVDFKNHQLRVHNMLIVRSRNNYTRVNHTKTADGKRVIALDDDTLNILAKWKSRQSEHTTSDFIFSYDGKPMIKSTIGRIVSRYAKAAGVTPIQTKGLRHSHVSFLINELNASVLVVSKRLGHSSPDITLKYYAHLWHGIDTELADEMAGVVQINLATSKQFSFNGNQAVSPNASPR</sequence>
<dbReference type="InterPro" id="IPR013762">
    <property type="entry name" value="Integrase-like_cat_sf"/>
</dbReference>
<dbReference type="RefSeq" id="WP_213819429.1">
    <property type="nucleotide sequence ID" value="NZ_JAAMFI010000001.1"/>
</dbReference>